<dbReference type="AlphaFoldDB" id="A0A8J6HTW8"/>
<sequence length="76" mass="8067">MQTNVDSRQQIELHSYNALFTSGALASQLVEGNRTNPSPKSTELFISVFNIPNAKTPAAAAAASPIIPTPDRIQTG</sequence>
<comment type="caution">
    <text evidence="1">The sequence shown here is derived from an EMBL/GenBank/DDBJ whole genome shotgun (WGS) entry which is preliminary data.</text>
</comment>
<organism evidence="1 2">
    <name type="scientific">Tenebrio molitor</name>
    <name type="common">Yellow mealworm beetle</name>
    <dbReference type="NCBI Taxonomy" id="7067"/>
    <lineage>
        <taxon>Eukaryota</taxon>
        <taxon>Metazoa</taxon>
        <taxon>Ecdysozoa</taxon>
        <taxon>Arthropoda</taxon>
        <taxon>Hexapoda</taxon>
        <taxon>Insecta</taxon>
        <taxon>Pterygota</taxon>
        <taxon>Neoptera</taxon>
        <taxon>Endopterygota</taxon>
        <taxon>Coleoptera</taxon>
        <taxon>Polyphaga</taxon>
        <taxon>Cucujiformia</taxon>
        <taxon>Tenebrionidae</taxon>
        <taxon>Tenebrio</taxon>
    </lineage>
</organism>
<reference evidence="1" key="1">
    <citation type="journal article" date="2020" name="J Insects Food Feed">
        <title>The yellow mealworm (Tenebrio molitor) genome: a resource for the emerging insects as food and feed industry.</title>
        <authorList>
            <person name="Eriksson T."/>
            <person name="Andere A."/>
            <person name="Kelstrup H."/>
            <person name="Emery V."/>
            <person name="Picard C."/>
        </authorList>
    </citation>
    <scope>NUCLEOTIDE SEQUENCE</scope>
    <source>
        <strain evidence="1">Stoneville</strain>
        <tissue evidence="1">Whole head</tissue>
    </source>
</reference>
<evidence type="ECO:0000313" key="1">
    <source>
        <dbReference type="EMBL" id="KAH0819851.1"/>
    </source>
</evidence>
<dbReference type="Proteomes" id="UP000719412">
    <property type="component" value="Unassembled WGS sequence"/>
</dbReference>
<reference evidence="1" key="2">
    <citation type="submission" date="2021-08" db="EMBL/GenBank/DDBJ databases">
        <authorList>
            <person name="Eriksson T."/>
        </authorList>
    </citation>
    <scope>NUCLEOTIDE SEQUENCE</scope>
    <source>
        <strain evidence="1">Stoneville</strain>
        <tissue evidence="1">Whole head</tissue>
    </source>
</reference>
<protein>
    <submittedName>
        <fullName evidence="1">Uncharacterized protein</fullName>
    </submittedName>
</protein>
<accession>A0A8J6HTW8</accession>
<evidence type="ECO:0000313" key="2">
    <source>
        <dbReference type="Proteomes" id="UP000719412"/>
    </source>
</evidence>
<name>A0A8J6HTW8_TENMO</name>
<keyword evidence="2" id="KW-1185">Reference proteome</keyword>
<proteinExistence type="predicted"/>
<dbReference type="EMBL" id="JABDTM020013518">
    <property type="protein sequence ID" value="KAH0819851.1"/>
    <property type="molecule type" value="Genomic_DNA"/>
</dbReference>
<gene>
    <name evidence="1" type="ORF">GEV33_002940</name>
</gene>